<dbReference type="GO" id="GO:0015421">
    <property type="term" value="F:ABC-type oligopeptide transporter activity"/>
    <property type="evidence" value="ECO:0007669"/>
    <property type="project" value="TreeGrafter"/>
</dbReference>
<evidence type="ECO:0000256" key="5">
    <source>
        <dbReference type="ARBA" id="ARBA00022741"/>
    </source>
</evidence>
<feature type="transmembrane region" description="Helical" evidence="9">
    <location>
        <begin position="157"/>
        <end position="176"/>
    </location>
</feature>
<dbReference type="AlphaFoldDB" id="A0AAW3JSC7"/>
<comment type="caution">
    <text evidence="12">The sequence shown here is derived from an EMBL/GenBank/DDBJ whole genome shotgun (WGS) entry which is preliminary data.</text>
</comment>
<feature type="domain" description="ABC transporter" evidence="10">
    <location>
        <begin position="370"/>
        <end position="603"/>
    </location>
</feature>
<protein>
    <submittedName>
        <fullName evidence="12">ATP-binding protein</fullName>
    </submittedName>
</protein>
<keyword evidence="5" id="KW-0547">Nucleotide-binding</keyword>
<reference evidence="12 13" key="1">
    <citation type="submission" date="2015-10" db="EMBL/GenBank/DDBJ databases">
        <title>Butyribacter intestini gen. nov., sp. nov., a butyric acid-producing bacterium of the family Lachnospiraceae isolated from the human faeces.</title>
        <authorList>
            <person name="Zou Y."/>
            <person name="Xue W."/>
            <person name="Luo G."/>
            <person name="Lv M."/>
        </authorList>
    </citation>
    <scope>NUCLEOTIDE SEQUENCE [LARGE SCALE GENOMIC DNA]</scope>
    <source>
        <strain evidence="12 13">TF01-11</strain>
    </source>
</reference>
<evidence type="ECO:0000256" key="3">
    <source>
        <dbReference type="ARBA" id="ARBA00022475"/>
    </source>
</evidence>
<feature type="domain" description="ABC transmembrane type-1" evidence="11">
    <location>
        <begin position="16"/>
        <end position="298"/>
    </location>
</feature>
<evidence type="ECO:0000259" key="11">
    <source>
        <dbReference type="PROSITE" id="PS50929"/>
    </source>
</evidence>
<proteinExistence type="predicted"/>
<dbReference type="PANTHER" id="PTHR43394">
    <property type="entry name" value="ATP-DEPENDENT PERMEASE MDL1, MITOCHONDRIAL"/>
    <property type="match status" value="1"/>
</dbReference>
<comment type="subcellular location">
    <subcellularLocation>
        <location evidence="1">Cell membrane</location>
        <topology evidence="1">Multi-pass membrane protein</topology>
    </subcellularLocation>
</comment>
<dbReference type="PANTHER" id="PTHR43394:SF1">
    <property type="entry name" value="ATP-BINDING CASSETTE SUB-FAMILY B MEMBER 10, MITOCHONDRIAL"/>
    <property type="match status" value="1"/>
</dbReference>
<keyword evidence="2" id="KW-0813">Transport</keyword>
<dbReference type="InterPro" id="IPR003593">
    <property type="entry name" value="AAA+_ATPase"/>
</dbReference>
<feature type="transmembrane region" description="Helical" evidence="9">
    <location>
        <begin position="52"/>
        <end position="71"/>
    </location>
</feature>
<dbReference type="RefSeq" id="WP_055944831.1">
    <property type="nucleotide sequence ID" value="NZ_JAQDCV010000005.1"/>
</dbReference>
<dbReference type="FunFam" id="3.40.50.300:FF:000221">
    <property type="entry name" value="Multidrug ABC transporter ATP-binding protein"/>
    <property type="match status" value="1"/>
</dbReference>
<dbReference type="InterPro" id="IPR003439">
    <property type="entry name" value="ABC_transporter-like_ATP-bd"/>
</dbReference>
<dbReference type="GO" id="GO:0005524">
    <property type="term" value="F:ATP binding"/>
    <property type="evidence" value="ECO:0007669"/>
    <property type="project" value="UniProtKB-KW"/>
</dbReference>
<gene>
    <name evidence="12" type="ORF">APZ18_10865</name>
</gene>
<dbReference type="SUPFAM" id="SSF52540">
    <property type="entry name" value="P-loop containing nucleoside triphosphate hydrolases"/>
    <property type="match status" value="1"/>
</dbReference>
<keyword evidence="8 9" id="KW-0472">Membrane</keyword>
<name>A0AAW3JSC7_9FIRM</name>
<evidence type="ECO:0000256" key="1">
    <source>
        <dbReference type="ARBA" id="ARBA00004651"/>
    </source>
</evidence>
<keyword evidence="13" id="KW-1185">Reference proteome</keyword>
<evidence type="ECO:0000256" key="2">
    <source>
        <dbReference type="ARBA" id="ARBA00022448"/>
    </source>
</evidence>
<dbReference type="PROSITE" id="PS50893">
    <property type="entry name" value="ABC_TRANSPORTER_2"/>
    <property type="match status" value="1"/>
</dbReference>
<dbReference type="InterPro" id="IPR027417">
    <property type="entry name" value="P-loop_NTPase"/>
</dbReference>
<dbReference type="GO" id="GO:0016887">
    <property type="term" value="F:ATP hydrolysis activity"/>
    <property type="evidence" value="ECO:0007669"/>
    <property type="project" value="InterPro"/>
</dbReference>
<dbReference type="PROSITE" id="PS50929">
    <property type="entry name" value="ABC_TM1F"/>
    <property type="match status" value="1"/>
</dbReference>
<dbReference type="EMBL" id="LLKB01000005">
    <property type="protein sequence ID" value="KQC85191.1"/>
    <property type="molecule type" value="Genomic_DNA"/>
</dbReference>
<evidence type="ECO:0000256" key="4">
    <source>
        <dbReference type="ARBA" id="ARBA00022692"/>
    </source>
</evidence>
<dbReference type="GO" id="GO:0005886">
    <property type="term" value="C:plasma membrane"/>
    <property type="evidence" value="ECO:0007669"/>
    <property type="project" value="UniProtKB-SubCell"/>
</dbReference>
<keyword evidence="7 9" id="KW-1133">Transmembrane helix</keyword>
<dbReference type="Pfam" id="PF00664">
    <property type="entry name" value="ABC_membrane"/>
    <property type="match status" value="1"/>
</dbReference>
<dbReference type="CDD" id="cd18548">
    <property type="entry name" value="ABC_6TM_Tm287_like"/>
    <property type="match status" value="1"/>
</dbReference>
<evidence type="ECO:0000256" key="6">
    <source>
        <dbReference type="ARBA" id="ARBA00022840"/>
    </source>
</evidence>
<dbReference type="InterPro" id="IPR039421">
    <property type="entry name" value="Type_1_exporter"/>
</dbReference>
<evidence type="ECO:0000313" key="13">
    <source>
        <dbReference type="Proteomes" id="UP000050833"/>
    </source>
</evidence>
<evidence type="ECO:0000256" key="9">
    <source>
        <dbReference type="SAM" id="Phobius"/>
    </source>
</evidence>
<organism evidence="12 13">
    <name type="scientific">Butyribacter intestini</name>
    <dbReference type="NCBI Taxonomy" id="1703332"/>
    <lineage>
        <taxon>Bacteria</taxon>
        <taxon>Bacillati</taxon>
        <taxon>Bacillota</taxon>
        <taxon>Clostridia</taxon>
        <taxon>Lachnospirales</taxon>
        <taxon>Lachnospiraceae</taxon>
        <taxon>Butyribacter</taxon>
    </lineage>
</organism>
<dbReference type="Pfam" id="PF00005">
    <property type="entry name" value="ABC_tran"/>
    <property type="match status" value="1"/>
</dbReference>
<keyword evidence="4 9" id="KW-0812">Transmembrane</keyword>
<evidence type="ECO:0000256" key="7">
    <source>
        <dbReference type="ARBA" id="ARBA00022989"/>
    </source>
</evidence>
<feature type="transmembrane region" description="Helical" evidence="9">
    <location>
        <begin position="242"/>
        <end position="259"/>
    </location>
</feature>
<dbReference type="InterPro" id="IPR017871">
    <property type="entry name" value="ABC_transporter-like_CS"/>
</dbReference>
<dbReference type="SUPFAM" id="SSF90123">
    <property type="entry name" value="ABC transporter transmembrane region"/>
    <property type="match status" value="1"/>
</dbReference>
<dbReference type="SMART" id="SM00382">
    <property type="entry name" value="AAA"/>
    <property type="match status" value="1"/>
</dbReference>
<dbReference type="InterPro" id="IPR011527">
    <property type="entry name" value="ABC1_TM_dom"/>
</dbReference>
<accession>A0AAW3JSC7</accession>
<evidence type="ECO:0000256" key="8">
    <source>
        <dbReference type="ARBA" id="ARBA00023136"/>
    </source>
</evidence>
<keyword evidence="6 12" id="KW-0067">ATP-binding</keyword>
<dbReference type="Gene3D" id="3.40.50.300">
    <property type="entry name" value="P-loop containing nucleotide triphosphate hydrolases"/>
    <property type="match status" value="1"/>
</dbReference>
<dbReference type="InterPro" id="IPR036640">
    <property type="entry name" value="ABC1_TM_sf"/>
</dbReference>
<keyword evidence="3" id="KW-1003">Cell membrane</keyword>
<dbReference type="Gene3D" id="1.20.1560.10">
    <property type="entry name" value="ABC transporter type 1, transmembrane domain"/>
    <property type="match status" value="1"/>
</dbReference>
<evidence type="ECO:0000259" key="10">
    <source>
        <dbReference type="PROSITE" id="PS50893"/>
    </source>
</evidence>
<dbReference type="Proteomes" id="UP000050833">
    <property type="component" value="Unassembled WGS sequence"/>
</dbReference>
<evidence type="ECO:0000313" key="12">
    <source>
        <dbReference type="EMBL" id="KQC85191.1"/>
    </source>
</evidence>
<dbReference type="PROSITE" id="PS00211">
    <property type="entry name" value="ABC_TRANSPORTER_1"/>
    <property type="match status" value="1"/>
</dbReference>
<sequence length="616" mass="67103">MKELLKYIKDYKKECVLGPLFKLLEACFDLTVPIVMAKIIDEGIAKSDSHFILVYGGVLILLAAVGLLSSITAQYFAAKAAVGFATNLRHGLFKHIESLSFTEMDTVGISTLITRMTSDINQMQSGVNMALRLFLRSPFIVFGAEVMAFTVDVKAAIVFAVVIPILAVVVLGIMAVSMPLYRKVQAGLDGILGRTRQNLTGVRVIRAFDKEEAEKEDFNNENQILTNLQLLVGKISALTNPVTYIFLNVALVVLLYVGAIRVDGGFLTQGKVIALVNYMSQILVELIKLANTIVLSTKAVACGNRIQSVFEMKPSIMDDFVSDDEEFGSMKKSDSAESSKLTDEENVLGSEKELINKSADSISKGAEIVFENVDLTYKGAGDKSLENISFTAPAGSTIGIIGGTGSGKSSLVNLIPRFYDATAGKVLIDGKNVKDYKVSEVRSIVGIVMQKAVLFKGSIRENMKWGNDKATDDEINFALENAQAAEIVAGKEGGLDYMIEQSGRNLSGGQKQRFTIARALVRRPKVLILDDSASALDFTTDAKLRKSLKQLGYEPTTFIVSQRTSSIKHADMILVLDDGKVVGKGTHDELLENCEVYHEIYMSQFKDKKADGEVSA</sequence>